<gene>
    <name evidence="3" type="ORF">SDC9_139172</name>
</gene>
<reference evidence="3" key="1">
    <citation type="submission" date="2019-08" db="EMBL/GenBank/DDBJ databases">
        <authorList>
            <person name="Kucharzyk K."/>
            <person name="Murdoch R.W."/>
            <person name="Higgins S."/>
            <person name="Loffler F."/>
        </authorList>
    </citation>
    <scope>NUCLEOTIDE SEQUENCE</scope>
</reference>
<evidence type="ECO:0008006" key="4">
    <source>
        <dbReference type="Google" id="ProtNLM"/>
    </source>
</evidence>
<dbReference type="InterPro" id="IPR005648">
    <property type="entry name" value="FlgD"/>
</dbReference>
<evidence type="ECO:0000256" key="1">
    <source>
        <dbReference type="ARBA" id="ARBA00022795"/>
    </source>
</evidence>
<evidence type="ECO:0000313" key="3">
    <source>
        <dbReference type="EMBL" id="MPM92038.1"/>
    </source>
</evidence>
<dbReference type="GO" id="GO:0044781">
    <property type="term" value="P:bacterial-type flagellum organization"/>
    <property type="evidence" value="ECO:0007669"/>
    <property type="project" value="UniProtKB-KW"/>
</dbReference>
<dbReference type="EMBL" id="VSSQ01039020">
    <property type="protein sequence ID" value="MPM92038.1"/>
    <property type="molecule type" value="Genomic_DNA"/>
</dbReference>
<feature type="compositionally biased region" description="Low complexity" evidence="2">
    <location>
        <begin position="13"/>
        <end position="23"/>
    </location>
</feature>
<sequence>MFVQSTDYSVTGSATTASATSATEQKSKTDSNGGLDQDAFFKILITQLTHQDPMNPLQDREFIAQMAQFTTVEKLTNMGKVVDEMATVNRGNAVSYLGKNVSFYDENGEVMTSKVQAVWFDDKEGVILQVPEGQIKLAGVLSVS</sequence>
<proteinExistence type="predicted"/>
<feature type="region of interest" description="Disordered" evidence="2">
    <location>
        <begin position="13"/>
        <end position="33"/>
    </location>
</feature>
<organism evidence="3">
    <name type="scientific">bioreactor metagenome</name>
    <dbReference type="NCBI Taxonomy" id="1076179"/>
    <lineage>
        <taxon>unclassified sequences</taxon>
        <taxon>metagenomes</taxon>
        <taxon>ecological metagenomes</taxon>
    </lineage>
</organism>
<name>A0A645DSE0_9ZZZZ</name>
<evidence type="ECO:0000256" key="2">
    <source>
        <dbReference type="SAM" id="MobiDB-lite"/>
    </source>
</evidence>
<accession>A0A645DSE0</accession>
<dbReference type="Pfam" id="PF03963">
    <property type="entry name" value="FlgD"/>
    <property type="match status" value="1"/>
</dbReference>
<keyword evidence="1" id="KW-1005">Bacterial flagellum biogenesis</keyword>
<comment type="caution">
    <text evidence="3">The sequence shown here is derived from an EMBL/GenBank/DDBJ whole genome shotgun (WGS) entry which is preliminary data.</text>
</comment>
<dbReference type="AlphaFoldDB" id="A0A645DSE0"/>
<protein>
    <recommendedName>
        <fullName evidence="4">Basal-body rod modification protein FlgD</fullName>
    </recommendedName>
</protein>